<keyword evidence="1" id="KW-0032">Aminotransferase</keyword>
<dbReference type="InterPro" id="IPR015422">
    <property type="entry name" value="PyrdxlP-dep_Trfase_small"/>
</dbReference>
<proteinExistence type="predicted"/>
<evidence type="ECO:0000313" key="1">
    <source>
        <dbReference type="EMBL" id="RXM31199.1"/>
    </source>
</evidence>
<evidence type="ECO:0000313" key="2">
    <source>
        <dbReference type="Proteomes" id="UP000289886"/>
    </source>
</evidence>
<dbReference type="GO" id="GO:0006559">
    <property type="term" value="P:L-phenylalanine catabolic process"/>
    <property type="evidence" value="ECO:0007669"/>
    <property type="project" value="TreeGrafter"/>
</dbReference>
<dbReference type="PANTHER" id="PTHR45744:SF2">
    <property type="entry name" value="TYROSINE AMINOTRANSFERASE"/>
    <property type="match status" value="1"/>
</dbReference>
<reference evidence="1 2" key="1">
    <citation type="submission" date="2019-01" db="EMBL/GenBank/DDBJ databases">
        <title>Draft Genome and Complete Hox-Cluster Characterization of the Sterlet Sturgeon (Acipenser ruthenus).</title>
        <authorList>
            <person name="Wei Q."/>
        </authorList>
    </citation>
    <scope>NUCLEOTIDE SEQUENCE [LARGE SCALE GENOMIC DNA]</scope>
    <source>
        <strain evidence="1">WHYD16114868_AA</strain>
        <tissue evidence="1">Blood</tissue>
    </source>
</reference>
<keyword evidence="1" id="KW-0808">Transferase</keyword>
<dbReference type="GO" id="GO:0006572">
    <property type="term" value="P:L-tyrosine catabolic process"/>
    <property type="evidence" value="ECO:0007669"/>
    <property type="project" value="TreeGrafter"/>
</dbReference>
<dbReference type="GO" id="GO:0004838">
    <property type="term" value="F:L-tyrosine-2-oxoglutarate transaminase activity"/>
    <property type="evidence" value="ECO:0007669"/>
    <property type="project" value="TreeGrafter"/>
</dbReference>
<comment type="caution">
    <text evidence="1">The sequence shown here is derived from an EMBL/GenBank/DDBJ whole genome shotgun (WGS) entry which is preliminary data.</text>
</comment>
<name>A0A444U800_ACIRT</name>
<dbReference type="InterPro" id="IPR015424">
    <property type="entry name" value="PyrdxlP-dep_Trfase"/>
</dbReference>
<dbReference type="AlphaFoldDB" id="A0A444U800"/>
<dbReference type="PANTHER" id="PTHR45744">
    <property type="entry name" value="TYROSINE AMINOTRANSFERASE"/>
    <property type="match status" value="1"/>
</dbReference>
<gene>
    <name evidence="1" type="ORF">EOD39_0348</name>
</gene>
<dbReference type="SUPFAM" id="SSF53383">
    <property type="entry name" value="PLP-dependent transferases"/>
    <property type="match status" value="1"/>
</dbReference>
<dbReference type="Gene3D" id="3.90.1150.10">
    <property type="entry name" value="Aspartate Aminotransferase, domain 1"/>
    <property type="match status" value="1"/>
</dbReference>
<dbReference type="EMBL" id="SCEB01215122">
    <property type="protein sequence ID" value="RXM31199.1"/>
    <property type="molecule type" value="Genomic_DNA"/>
</dbReference>
<dbReference type="Proteomes" id="UP000289886">
    <property type="component" value="Unassembled WGS sequence"/>
</dbReference>
<sequence>IIKMEHESYGIQVNGNSVHHVNMSLYQAKMKIRKPKWNIKASEMSRKTFNPIRAIVDSMNVEPNPSKNMIALSIGDPTIFGNLPTDDSVLQAMKEAIDSKRFNGYAPAIAHSLTLSSCCNNLMKVRPKKAKIERFYHPRGCTRNDVV</sequence>
<accession>A0A444U800</accession>
<feature type="non-terminal residue" evidence="1">
    <location>
        <position position="1"/>
    </location>
</feature>
<protein>
    <submittedName>
        <fullName evidence="1">Tyrosine aminotransferase</fullName>
    </submittedName>
</protein>
<keyword evidence="2" id="KW-1185">Reference proteome</keyword>
<organism evidence="1 2">
    <name type="scientific">Acipenser ruthenus</name>
    <name type="common">Sterlet sturgeon</name>
    <dbReference type="NCBI Taxonomy" id="7906"/>
    <lineage>
        <taxon>Eukaryota</taxon>
        <taxon>Metazoa</taxon>
        <taxon>Chordata</taxon>
        <taxon>Craniata</taxon>
        <taxon>Vertebrata</taxon>
        <taxon>Euteleostomi</taxon>
        <taxon>Actinopterygii</taxon>
        <taxon>Chondrostei</taxon>
        <taxon>Acipenseriformes</taxon>
        <taxon>Acipenseridae</taxon>
        <taxon>Acipenser</taxon>
    </lineage>
</organism>